<dbReference type="Proteomes" id="UP001497383">
    <property type="component" value="Chromosome 1"/>
</dbReference>
<dbReference type="RefSeq" id="XP_066827163.1">
    <property type="nucleotide sequence ID" value="XM_066972228.1"/>
</dbReference>
<reference evidence="4 5" key="1">
    <citation type="submission" date="2024-03" db="EMBL/GenBank/DDBJ databases">
        <authorList>
            <person name="Brejova B."/>
        </authorList>
    </citation>
    <scope>NUCLEOTIDE SEQUENCE [LARGE SCALE GENOMIC DNA]</scope>
    <source>
        <strain evidence="4 5">CBS 14171</strain>
    </source>
</reference>
<evidence type="ECO:0000259" key="3">
    <source>
        <dbReference type="Pfam" id="PF01370"/>
    </source>
</evidence>
<evidence type="ECO:0000256" key="1">
    <source>
        <dbReference type="ARBA" id="ARBA00023002"/>
    </source>
</evidence>
<dbReference type="PANTHER" id="PTHR10366">
    <property type="entry name" value="NAD DEPENDENT EPIMERASE/DEHYDRATASE"/>
    <property type="match status" value="1"/>
</dbReference>
<dbReference type="GeneID" id="92205421"/>
<dbReference type="Pfam" id="PF01370">
    <property type="entry name" value="Epimerase"/>
    <property type="match status" value="1"/>
</dbReference>
<keyword evidence="1" id="KW-0560">Oxidoreductase</keyword>
<organism evidence="4 5">
    <name type="scientific">Lodderomyces beijingensis</name>
    <dbReference type="NCBI Taxonomy" id="1775926"/>
    <lineage>
        <taxon>Eukaryota</taxon>
        <taxon>Fungi</taxon>
        <taxon>Dikarya</taxon>
        <taxon>Ascomycota</taxon>
        <taxon>Saccharomycotina</taxon>
        <taxon>Pichiomycetes</taxon>
        <taxon>Debaryomycetaceae</taxon>
        <taxon>Candida/Lodderomyces clade</taxon>
        <taxon>Lodderomyces</taxon>
    </lineage>
</organism>
<evidence type="ECO:0000313" key="4">
    <source>
        <dbReference type="EMBL" id="CAK9435498.1"/>
    </source>
</evidence>
<dbReference type="PANTHER" id="PTHR10366:SF844">
    <property type="entry name" value="NADPH-DEPENDENT METHYLGLYOXAL REDUCTASE GRE2"/>
    <property type="match status" value="1"/>
</dbReference>
<evidence type="ECO:0000313" key="5">
    <source>
        <dbReference type="Proteomes" id="UP001497383"/>
    </source>
</evidence>
<evidence type="ECO:0000256" key="2">
    <source>
        <dbReference type="ARBA" id="ARBA00023445"/>
    </source>
</evidence>
<accession>A0ABP0ZGN4</accession>
<dbReference type="InterPro" id="IPR001509">
    <property type="entry name" value="Epimerase_deHydtase"/>
</dbReference>
<dbReference type="InterPro" id="IPR036291">
    <property type="entry name" value="NAD(P)-bd_dom_sf"/>
</dbReference>
<dbReference type="Gene3D" id="3.40.50.720">
    <property type="entry name" value="NAD(P)-binding Rossmann-like Domain"/>
    <property type="match status" value="1"/>
</dbReference>
<comment type="similarity">
    <text evidence="2">Belongs to the NAD(P)-dependent epimerase/dehydratase family. Dihydroflavonol-4-reductase subfamily.</text>
</comment>
<sequence length="345" mass="38298">MAKVFITGASGFIAQHIVKLLLEQGHQVIGTVRSQAKGEQLASYIPKQFKSSFTFEIVPDIAAPHAFDAALQRHQDIEFLLHTASPFTYDTVNPERDLIIPAIQGTKNILEGANKYCPQLQRVVITSSDAAIYSNVDERNNKLFFNEQSWNNIKYADAVKDAVAAYYGAKSFAEKLAWEFLLMETPRFDLVAVNPSYVFGPQSWFCDPAHLNVSNALIGDLLDKKQGAGESSSEVSFENEIGGFVDVRDVARAHLFAMTDANASGKRLFMTNGHFSVQMMLDLINQHFPQLHLIKGTPGSGEKDISVLAQVENKATKQLLPWEFNSLETIVVDTVQQILDSKSKL</sequence>
<name>A0ABP0ZGN4_9ASCO</name>
<proteinExistence type="inferred from homology"/>
<protein>
    <recommendedName>
        <fullName evidence="3">NAD-dependent epimerase/dehydratase domain-containing protein</fullName>
    </recommendedName>
</protein>
<feature type="domain" description="NAD-dependent epimerase/dehydratase" evidence="3">
    <location>
        <begin position="4"/>
        <end position="264"/>
    </location>
</feature>
<dbReference type="CDD" id="cd05227">
    <property type="entry name" value="AR_SDR_e"/>
    <property type="match status" value="1"/>
</dbReference>
<dbReference type="EMBL" id="OZ022405">
    <property type="protein sequence ID" value="CAK9435498.1"/>
    <property type="molecule type" value="Genomic_DNA"/>
</dbReference>
<dbReference type="SUPFAM" id="SSF51735">
    <property type="entry name" value="NAD(P)-binding Rossmann-fold domains"/>
    <property type="match status" value="1"/>
</dbReference>
<keyword evidence="5" id="KW-1185">Reference proteome</keyword>
<gene>
    <name evidence="4" type="ORF">LODBEIA_P02250</name>
</gene>
<dbReference type="InterPro" id="IPR050425">
    <property type="entry name" value="NAD(P)_dehydrat-like"/>
</dbReference>